<keyword evidence="5" id="KW-0411">Iron-sulfur</keyword>
<dbReference type="InterPro" id="IPR039650">
    <property type="entry name" value="HdrA-like"/>
</dbReference>
<dbReference type="Proteomes" id="UP000316095">
    <property type="component" value="Unassembled WGS sequence"/>
</dbReference>
<dbReference type="Gene3D" id="3.50.50.60">
    <property type="entry name" value="FAD/NAD(P)-binding domain"/>
    <property type="match status" value="1"/>
</dbReference>
<dbReference type="Pfam" id="PF12831">
    <property type="entry name" value="FAD_oxidored"/>
    <property type="match status" value="1"/>
</dbReference>
<dbReference type="RefSeq" id="WP_146505357.1">
    <property type="nucleotide sequence ID" value="NZ_SJPG01000001.1"/>
</dbReference>
<protein>
    <submittedName>
        <fullName evidence="7">Ribulose-1,5-biphosphate synthetase</fullName>
    </submittedName>
</protein>
<dbReference type="PANTHER" id="PTHR43498">
    <property type="entry name" value="FERREDOXIN:COB-COM HETERODISULFIDE REDUCTASE SUBUNIT A"/>
    <property type="match status" value="1"/>
</dbReference>
<comment type="caution">
    <text evidence="7">The sequence shown here is derived from an EMBL/GenBank/DDBJ whole genome shotgun (WGS) entry which is preliminary data.</text>
</comment>
<dbReference type="AlphaFoldDB" id="A0A5C5XPB1"/>
<dbReference type="InterPro" id="IPR036188">
    <property type="entry name" value="FAD/NAD-bd_sf"/>
</dbReference>
<name>A0A5C5XPB1_9PLAN</name>
<evidence type="ECO:0000256" key="3">
    <source>
        <dbReference type="ARBA" id="ARBA00023002"/>
    </source>
</evidence>
<dbReference type="GO" id="GO:0016491">
    <property type="term" value="F:oxidoreductase activity"/>
    <property type="evidence" value="ECO:0007669"/>
    <property type="project" value="UniProtKB-KW"/>
</dbReference>
<keyword evidence="3" id="KW-0560">Oxidoreductase</keyword>
<keyword evidence="6" id="KW-0732">Signal</keyword>
<accession>A0A5C5XPB1</accession>
<keyword evidence="1" id="KW-0004">4Fe-4S</keyword>
<evidence type="ECO:0000256" key="6">
    <source>
        <dbReference type="SAM" id="SignalP"/>
    </source>
</evidence>
<dbReference type="PROSITE" id="PS51318">
    <property type="entry name" value="TAT"/>
    <property type="match status" value="1"/>
</dbReference>
<feature type="signal peptide" evidence="6">
    <location>
        <begin position="1"/>
        <end position="30"/>
    </location>
</feature>
<keyword evidence="2" id="KW-0479">Metal-binding</keyword>
<evidence type="ECO:0000256" key="1">
    <source>
        <dbReference type="ARBA" id="ARBA00022485"/>
    </source>
</evidence>
<evidence type="ECO:0000256" key="5">
    <source>
        <dbReference type="ARBA" id="ARBA00023014"/>
    </source>
</evidence>
<gene>
    <name evidence="7" type="ORF">Pan54_43760</name>
</gene>
<dbReference type="InterPro" id="IPR006311">
    <property type="entry name" value="TAT_signal"/>
</dbReference>
<organism evidence="7 8">
    <name type="scientific">Rubinisphaera italica</name>
    <dbReference type="NCBI Taxonomy" id="2527969"/>
    <lineage>
        <taxon>Bacteria</taxon>
        <taxon>Pseudomonadati</taxon>
        <taxon>Planctomycetota</taxon>
        <taxon>Planctomycetia</taxon>
        <taxon>Planctomycetales</taxon>
        <taxon>Planctomycetaceae</taxon>
        <taxon>Rubinisphaera</taxon>
    </lineage>
</organism>
<dbReference type="PANTHER" id="PTHR43498:SF1">
    <property type="entry name" value="COB--COM HETERODISULFIDE REDUCTASE IRON-SULFUR SUBUNIT A"/>
    <property type="match status" value="1"/>
</dbReference>
<dbReference type="OrthoDB" id="9777740at2"/>
<feature type="chain" id="PRO_5022722126" evidence="6">
    <location>
        <begin position="31"/>
        <end position="478"/>
    </location>
</feature>
<dbReference type="GO" id="GO:0051539">
    <property type="term" value="F:4 iron, 4 sulfur cluster binding"/>
    <property type="evidence" value="ECO:0007669"/>
    <property type="project" value="UniProtKB-KW"/>
</dbReference>
<dbReference type="SUPFAM" id="SSF51905">
    <property type="entry name" value="FAD/NAD(P)-binding domain"/>
    <property type="match status" value="1"/>
</dbReference>
<keyword evidence="4" id="KW-0408">Iron</keyword>
<dbReference type="GO" id="GO:0046872">
    <property type="term" value="F:metal ion binding"/>
    <property type="evidence" value="ECO:0007669"/>
    <property type="project" value="UniProtKB-KW"/>
</dbReference>
<reference evidence="7 8" key="1">
    <citation type="submission" date="2019-02" db="EMBL/GenBank/DDBJ databases">
        <title>Deep-cultivation of Planctomycetes and their phenomic and genomic characterization uncovers novel biology.</title>
        <authorList>
            <person name="Wiegand S."/>
            <person name="Jogler M."/>
            <person name="Boedeker C."/>
            <person name="Pinto D."/>
            <person name="Vollmers J."/>
            <person name="Rivas-Marin E."/>
            <person name="Kohn T."/>
            <person name="Peeters S.H."/>
            <person name="Heuer A."/>
            <person name="Rast P."/>
            <person name="Oberbeckmann S."/>
            <person name="Bunk B."/>
            <person name="Jeske O."/>
            <person name="Meyerdierks A."/>
            <person name="Storesund J.E."/>
            <person name="Kallscheuer N."/>
            <person name="Luecker S."/>
            <person name="Lage O.M."/>
            <person name="Pohl T."/>
            <person name="Merkel B.J."/>
            <person name="Hornburger P."/>
            <person name="Mueller R.-W."/>
            <person name="Bruemmer F."/>
            <person name="Labrenz M."/>
            <person name="Spormann A.M."/>
            <person name="Op Den Camp H."/>
            <person name="Overmann J."/>
            <person name="Amann R."/>
            <person name="Jetten M.S.M."/>
            <person name="Mascher T."/>
            <person name="Medema M.H."/>
            <person name="Devos D.P."/>
            <person name="Kaster A.-K."/>
            <person name="Ovreas L."/>
            <person name="Rohde M."/>
            <person name="Galperin M.Y."/>
            <person name="Jogler C."/>
        </authorList>
    </citation>
    <scope>NUCLEOTIDE SEQUENCE [LARGE SCALE GENOMIC DNA]</scope>
    <source>
        <strain evidence="7 8">Pan54</strain>
    </source>
</reference>
<keyword evidence="8" id="KW-1185">Reference proteome</keyword>
<proteinExistence type="predicted"/>
<evidence type="ECO:0000313" key="7">
    <source>
        <dbReference type="EMBL" id="TWT63622.1"/>
    </source>
</evidence>
<dbReference type="EMBL" id="SJPG01000001">
    <property type="protein sequence ID" value="TWT63622.1"/>
    <property type="molecule type" value="Genomic_DNA"/>
</dbReference>
<evidence type="ECO:0000256" key="2">
    <source>
        <dbReference type="ARBA" id="ARBA00022723"/>
    </source>
</evidence>
<evidence type="ECO:0000256" key="4">
    <source>
        <dbReference type="ARBA" id="ARBA00023004"/>
    </source>
</evidence>
<sequence precursor="true">MVGPMTRRALLGTSAATLALAPWKMNSAWAADQNKDTELREAARAIPLVSDCDVIVCGGGPAGIAAAISAARSGAKVRLFECHGCLGGVWTSGMLSFVIDAAKPGLNAEITAKLDALGAKMTDYRKSDDSHYVYDVEGMKYLLETLFDELKIDYVYHSRVVAVEKDSSNRVRAIVTESKSGREAWAAPVFIDTTGDGDVGALAGCQWQFGEDKTCPCQPMSLMGIIAADTAALAEYDTAQTSANKDRLREEMLRAGVEPSYAKPTLWNFGHGVAAVMINHEYGVEPFDAAQVTRATVNARRELYHITQALKKTGGMWENIRLVATAEQIGVRDGRRIQGRYEVSVNDVIAGIRHDDAICRSHFSVDVHAATQEQNRKAAYGSKGVKAKPFDIPLRALIAAEVDGLLMAGRCISGDFFAHASYRVTGNAVAMGEAAGVAAALSAQKQMLPHQLPWIAVATQLETVRNQADNNALLAASR</sequence>
<evidence type="ECO:0000313" key="8">
    <source>
        <dbReference type="Proteomes" id="UP000316095"/>
    </source>
</evidence>